<dbReference type="AlphaFoldDB" id="A0A6L5GPI1"/>
<dbReference type="PANTHER" id="PTHR32145">
    <property type="entry name" value="DIFLAVIN FLAVOPROTEIN A 2-RELATED"/>
    <property type="match status" value="1"/>
</dbReference>
<dbReference type="InterPro" id="IPR036866">
    <property type="entry name" value="RibonucZ/Hydroxyglut_hydro"/>
</dbReference>
<dbReference type="Proteomes" id="UP000473648">
    <property type="component" value="Unassembled WGS sequence"/>
</dbReference>
<dbReference type="EMBL" id="VOGB01000003">
    <property type="protein sequence ID" value="MQM72189.1"/>
    <property type="molecule type" value="Genomic_DNA"/>
</dbReference>
<evidence type="ECO:0000313" key="6">
    <source>
        <dbReference type="EMBL" id="MQM72189.1"/>
    </source>
</evidence>
<comment type="similarity">
    <text evidence="2">In the N-terminal section; belongs to the zinc metallo-hydrolase group 3 family.</text>
</comment>
<dbReference type="InterPro" id="IPR029039">
    <property type="entry name" value="Flavoprotein-like_sf"/>
</dbReference>
<dbReference type="GO" id="GO:0009055">
    <property type="term" value="F:electron transfer activity"/>
    <property type="evidence" value="ECO:0007669"/>
    <property type="project" value="InterPro"/>
</dbReference>
<dbReference type="Gene3D" id="3.40.50.360">
    <property type="match status" value="1"/>
</dbReference>
<keyword evidence="3" id="KW-0813">Transport</keyword>
<proteinExistence type="inferred from homology"/>
<dbReference type="PIRSF" id="PIRSF005243">
    <property type="entry name" value="ROO"/>
    <property type="match status" value="1"/>
</dbReference>
<dbReference type="CDD" id="cd07709">
    <property type="entry name" value="flavodiiron_proteins_MBL-fold"/>
    <property type="match status" value="1"/>
</dbReference>
<dbReference type="SUPFAM" id="SSF56281">
    <property type="entry name" value="Metallo-hydrolase/oxidoreductase"/>
    <property type="match status" value="1"/>
</dbReference>
<comment type="cofactor">
    <cofactor evidence="1">
        <name>Fe cation</name>
        <dbReference type="ChEBI" id="CHEBI:24875"/>
    </cofactor>
</comment>
<protein>
    <submittedName>
        <fullName evidence="6">FprA family A-type flavoprotein</fullName>
    </submittedName>
</protein>
<gene>
    <name evidence="6" type="ORF">FRC53_01900</name>
</gene>
<evidence type="ECO:0000256" key="4">
    <source>
        <dbReference type="ARBA" id="ARBA00022982"/>
    </source>
</evidence>
<dbReference type="InterPro" id="IPR051285">
    <property type="entry name" value="NADH_oxidoreductase_modular"/>
</dbReference>
<dbReference type="SMART" id="SM00849">
    <property type="entry name" value="Lactamase_B"/>
    <property type="match status" value="1"/>
</dbReference>
<dbReference type="InterPro" id="IPR045761">
    <property type="entry name" value="ODP_dom"/>
</dbReference>
<dbReference type="PANTHER" id="PTHR32145:SF20">
    <property type="entry name" value="FLAVOPROTEIN"/>
    <property type="match status" value="1"/>
</dbReference>
<dbReference type="GO" id="GO:0010181">
    <property type="term" value="F:FMN binding"/>
    <property type="evidence" value="ECO:0007669"/>
    <property type="project" value="InterPro"/>
</dbReference>
<dbReference type="GO" id="GO:0046872">
    <property type="term" value="F:metal ion binding"/>
    <property type="evidence" value="ECO:0007669"/>
    <property type="project" value="InterPro"/>
</dbReference>
<dbReference type="PROSITE" id="PS50902">
    <property type="entry name" value="FLAVODOXIN_LIKE"/>
    <property type="match status" value="1"/>
</dbReference>
<sequence>MYNIRKIDDDLTFVGVNDRRLTLFENVHPLPEGVSYNSYLLKDEKTVLLDTVDWSCGRQFFENVEAALDGRDLDFVVVHHAEPDHAATLDEILMRYPNARVLCSAKAKTFLEQFGHHIADRVDTVKNGDTVSFGKHELTFIGAPMVHWPEVLVSFDTTTGTLFSADAFGSFKTLDGVLFEDEINGAEEIAWLNEARRYYTNIVGKYGKNVQMLLKKASGLDIKMICPLHGVIWRQDIDRFIEKYDLWSRYEPEHLGVVIACGSMYGNTEQAADILANALVQRGVKRVRFFDVSKTHPSYVIASIFRYSHLVVASPTYNLGIYPTVHNLIDDMKNLHIQNRTISIIENGSWAPKSGSLIAKELEGLDNITYLGDPITVKSSVNDETRESLIALAQAIADDIYEKKNK</sequence>
<dbReference type="Gene3D" id="3.60.15.10">
    <property type="entry name" value="Ribonuclease Z/Hydroxyacylglutathione hydrolase-like"/>
    <property type="match status" value="1"/>
</dbReference>
<dbReference type="GO" id="GO:0016651">
    <property type="term" value="F:oxidoreductase activity, acting on NAD(P)H"/>
    <property type="evidence" value="ECO:0007669"/>
    <property type="project" value="UniProtKB-ARBA"/>
</dbReference>
<evidence type="ECO:0000313" key="7">
    <source>
        <dbReference type="Proteomes" id="UP000473648"/>
    </source>
</evidence>
<feature type="domain" description="Flavodoxin-like" evidence="5">
    <location>
        <begin position="257"/>
        <end position="397"/>
    </location>
</feature>
<dbReference type="Pfam" id="PF19583">
    <property type="entry name" value="ODP"/>
    <property type="match status" value="1"/>
</dbReference>
<accession>A0A6L5GPI1</accession>
<evidence type="ECO:0000259" key="5">
    <source>
        <dbReference type="PROSITE" id="PS50902"/>
    </source>
</evidence>
<reference evidence="6" key="1">
    <citation type="journal article" date="2020" name="Appl. Environ. Microbiol.">
        <title>Medium-Chain Fatty Acid Synthesis by 'Candidatus Weimeria bifida' gen. nov., sp. nov., and 'Candidatus Pseudoramibacter fermentans' sp. nov.</title>
        <authorList>
            <person name="Scarborough M.J."/>
            <person name="Myers K.S."/>
            <person name="Donohue T.J."/>
            <person name="Noguera D.R."/>
        </authorList>
    </citation>
    <scope>NUCLEOTIDE SEQUENCE</scope>
    <source>
        <strain evidence="6">EUB1.1</strain>
    </source>
</reference>
<evidence type="ECO:0000256" key="1">
    <source>
        <dbReference type="ARBA" id="ARBA00001962"/>
    </source>
</evidence>
<keyword evidence="7" id="KW-1185">Reference proteome</keyword>
<dbReference type="InterPro" id="IPR016440">
    <property type="entry name" value="Rubredoxin-O_OxRdtase"/>
</dbReference>
<dbReference type="InterPro" id="IPR008254">
    <property type="entry name" value="Flavodoxin/NO_synth"/>
</dbReference>
<comment type="caution">
    <text evidence="6">The sequence shown here is derived from an EMBL/GenBank/DDBJ whole genome shotgun (WGS) entry which is preliminary data.</text>
</comment>
<organism evidence="6 7">
    <name type="scientific">Candidatus Pseudoramibacter fermentans</name>
    <dbReference type="NCBI Taxonomy" id="2594427"/>
    <lineage>
        <taxon>Bacteria</taxon>
        <taxon>Bacillati</taxon>
        <taxon>Bacillota</taxon>
        <taxon>Clostridia</taxon>
        <taxon>Eubacteriales</taxon>
        <taxon>Eubacteriaceae</taxon>
        <taxon>Pseudoramibacter</taxon>
    </lineage>
</organism>
<evidence type="ECO:0000256" key="2">
    <source>
        <dbReference type="ARBA" id="ARBA00007121"/>
    </source>
</evidence>
<keyword evidence="4" id="KW-0249">Electron transport</keyword>
<evidence type="ECO:0000256" key="3">
    <source>
        <dbReference type="ARBA" id="ARBA00022448"/>
    </source>
</evidence>
<dbReference type="SUPFAM" id="SSF52218">
    <property type="entry name" value="Flavoproteins"/>
    <property type="match status" value="1"/>
</dbReference>
<name>A0A6L5GPI1_9FIRM</name>
<dbReference type="InterPro" id="IPR001279">
    <property type="entry name" value="Metallo-B-lactamas"/>
</dbReference>